<dbReference type="PANTHER" id="PTHR19229">
    <property type="entry name" value="ATP-BINDING CASSETTE TRANSPORTER SUBFAMILY A ABCA"/>
    <property type="match status" value="1"/>
</dbReference>
<dbReference type="FunFam" id="3.40.50.300:FF:001598">
    <property type="entry name" value="ABC transporter ced-7"/>
    <property type="match status" value="1"/>
</dbReference>
<feature type="transmembrane region" description="Helical" evidence="8">
    <location>
        <begin position="1063"/>
        <end position="1084"/>
    </location>
</feature>
<feature type="transmembrane region" description="Helical" evidence="8">
    <location>
        <begin position="950"/>
        <end position="971"/>
    </location>
</feature>
<dbReference type="Proteomes" id="UP000659654">
    <property type="component" value="Unassembled WGS sequence"/>
</dbReference>
<dbReference type="GO" id="GO:0016887">
    <property type="term" value="F:ATP hydrolysis activity"/>
    <property type="evidence" value="ECO:0007669"/>
    <property type="project" value="InterPro"/>
</dbReference>
<comment type="subcellular location">
    <subcellularLocation>
        <location evidence="1">Membrane</location>
        <topology evidence="1">Multi-pass membrane protein</topology>
    </subcellularLocation>
</comment>
<sequence>MSTAAQLRALIIKDLVVTKRSKKKLLCELAFPLFFLPILIALVLLSQAETPKTVSIPTLPSLEPLPAVLVGGLNQDQLRLFNDSAESIGIHLVAATDDEYPYRTINFTRFDVDSRRFQYRVGGDSFDLGDWIENEPFLVSETSLKNTGYLTHAGLQQYTVDVILLKLIGTDYREARKVNINLFPQQEYVSDLVTGFIPLMFVLVVFSTLVPMALIVKDVMHEKETEIKTYLLVMGMSRRSYYASHFIFGFLKMVLIMIILSMPVVYLLKSTVGAAYMGLVIIYSAFSVAFALFCATIFKRSSVAVAINVIGILGLLCLAIFLSNRLNLVAACLSALSPVSALSFGVRDLELLQRYDSLYALERISYEFNIIHSLIFLILDTIILIIFTLMLDANLDNVTFGNFWQMMRRKSGEDEATGSSKKSIKLNTKDFEPIEGRTNKPDVKVVGLQKKWGISNNFAVKNATFQAFRGEITALLGHNGAGKSTTFSCLTGFTTPTAGSITVCDSEIPGELAEARKHIGYCPQTNPLFDRLTCMEHLKLSARLRGVYNGSEECREILSKVGLEESEDVLAANLSGGMKRKLCVAMALVGESRVVLLDEPTAGMDPTARRQIGDILEKFKQDRTIILTTHYMDEADSLSDRILIMVKGKVICSGSPEFLKARFGTGFILTITLKQNVDIKQSAQRALELVKKFAPQAKFDGNLMSQFRINIPQGSSTNFAKMFEEIEQEQNELAIDAFGLSLNTLEQVFISVGEMAEKKSSDEVAAKITANAEKIVEEDEEDRNPSFCRQLAALIWRNLLYFCRSPIRLLSPFVLLFLGFGLVWGWRSRDPKHLHSFGPLPYSQILTDSEDELKEMVEKSLPKTILTEMPYDWEIFKQKQFEIPPISIGYFNHFKPNETHLLYSATLVNGQNRILNIWSNLAFGNGELTNIETIIDAGTTSLFGSLIEMIPFMITIYVLGTTMSLLLNTVITERVTKFKHQLRLASVKWHTYWLAQFIPELAYFFVLAIAVFACFVVTEKQDFACSASIFPLYMLYFTASSMANYVFSFAFDSPTKASATMNAFHIFIPLVIGIADVIVVNIIFPITKISTSPVEYQAVMHVLSAVFPSVALLNMQSEYSRVCDAAKYNSAPKDTNDNLDRTLKPVYYMTAGTMFYLTLLIIIELKVFRAIAKKIHVMRFGKFVSPISHEESDVAKERERVSNKDHEELALLVQSLFKFYSKTKCAVKDLTFGMAPNECFGLLGVNGAGKTTTFDMLTNQTYPTSGEAYILGIDVSRTPAIGYCPQFDTLSGILTGRQTLQLLGKLNGFSNVNERVDLILECVLLEDKQNELVDTYSGGQKRRLSIAACLMSGSKFLILDEPTAGVDPATRRHIWDLLIAMRNQNKAILLTTHSMEECEALCTRIGFLRAGKLRGVGTSQHLKSRYGNSYILTLVVKNPGKENTRLIDEEVREKFDVPATDSSPEQAALSWTIPKKEGAKWSRMYAEVERFVEEVNKKHQTEVVTDFYLIQDSLEQVFTRLANQGDNSVENENDASIKEGPSSKSASSSASSAPRKTSKNSSAVA</sequence>
<dbReference type="PANTHER" id="PTHR19229:SF250">
    <property type="entry name" value="ABC TRANSPORTER DOMAIN-CONTAINING PROTEIN-RELATED"/>
    <property type="match status" value="1"/>
</dbReference>
<dbReference type="FunFam" id="3.40.50.300:FF:000933">
    <property type="entry name" value="ABC transporter A family member 7"/>
    <property type="match status" value="1"/>
</dbReference>
<dbReference type="Pfam" id="PF12698">
    <property type="entry name" value="ABC2_membrane_3"/>
    <property type="match status" value="2"/>
</dbReference>
<keyword evidence="6 8" id="KW-0472">Membrane</keyword>
<dbReference type="GO" id="GO:0016020">
    <property type="term" value="C:membrane"/>
    <property type="evidence" value="ECO:0007669"/>
    <property type="project" value="UniProtKB-SubCell"/>
</dbReference>
<evidence type="ECO:0000256" key="4">
    <source>
        <dbReference type="ARBA" id="ARBA00022840"/>
    </source>
</evidence>
<evidence type="ECO:0000256" key="5">
    <source>
        <dbReference type="ARBA" id="ARBA00022989"/>
    </source>
</evidence>
<dbReference type="InterPro" id="IPR017871">
    <property type="entry name" value="ABC_transporter-like_CS"/>
</dbReference>
<feature type="transmembrane region" description="Helical" evidence="8">
    <location>
        <begin position="1146"/>
        <end position="1168"/>
    </location>
</feature>
<evidence type="ECO:0000256" key="2">
    <source>
        <dbReference type="ARBA" id="ARBA00022692"/>
    </source>
</evidence>
<keyword evidence="2 8" id="KW-0812">Transmembrane</keyword>
<dbReference type="Proteomes" id="UP000582659">
    <property type="component" value="Unassembled WGS sequence"/>
</dbReference>
<evidence type="ECO:0000313" key="11">
    <source>
        <dbReference type="Proteomes" id="UP000659654"/>
    </source>
</evidence>
<feature type="transmembrane region" description="Helical" evidence="8">
    <location>
        <begin position="25"/>
        <end position="45"/>
    </location>
</feature>
<dbReference type="GO" id="GO:0140359">
    <property type="term" value="F:ABC-type transporter activity"/>
    <property type="evidence" value="ECO:0007669"/>
    <property type="project" value="InterPro"/>
</dbReference>
<feature type="compositionally biased region" description="Low complexity" evidence="7">
    <location>
        <begin position="1542"/>
        <end position="1553"/>
    </location>
</feature>
<comment type="caution">
    <text evidence="10">The sequence shown here is derived from an EMBL/GenBank/DDBJ whole genome shotgun (WGS) entry which is preliminary data.</text>
</comment>
<dbReference type="Pfam" id="PF00005">
    <property type="entry name" value="ABC_tran"/>
    <property type="match status" value="2"/>
</dbReference>
<feature type="transmembrane region" description="Helical" evidence="8">
    <location>
        <begin position="246"/>
        <end position="268"/>
    </location>
</feature>
<dbReference type="SUPFAM" id="SSF52540">
    <property type="entry name" value="P-loop containing nucleoside triphosphate hydrolases"/>
    <property type="match status" value="2"/>
</dbReference>
<feature type="transmembrane region" description="Helical" evidence="8">
    <location>
        <begin position="328"/>
        <end position="349"/>
    </location>
</feature>
<feature type="transmembrane region" description="Helical" evidence="8">
    <location>
        <begin position="274"/>
        <end position="298"/>
    </location>
</feature>
<evidence type="ECO:0000313" key="10">
    <source>
        <dbReference type="EMBL" id="CAD5222748.1"/>
    </source>
</evidence>
<keyword evidence="5 8" id="KW-1133">Transmembrane helix</keyword>
<gene>
    <name evidence="10" type="ORF">BXYJ_LOCUS7634</name>
</gene>
<evidence type="ECO:0000259" key="9">
    <source>
        <dbReference type="PROSITE" id="PS50893"/>
    </source>
</evidence>
<proteinExistence type="predicted"/>
<dbReference type="GO" id="GO:0005524">
    <property type="term" value="F:ATP binding"/>
    <property type="evidence" value="ECO:0007669"/>
    <property type="project" value="UniProtKB-KW"/>
</dbReference>
<dbReference type="SMR" id="A0A7I8WGF9"/>
<feature type="transmembrane region" description="Helical" evidence="8">
    <location>
        <begin position="1030"/>
        <end position="1051"/>
    </location>
</feature>
<dbReference type="CDD" id="cd03263">
    <property type="entry name" value="ABC_subfamily_A"/>
    <property type="match status" value="2"/>
</dbReference>
<name>A0A7I8WGF9_BURXY</name>
<dbReference type="EMBL" id="CAJFCV020000003">
    <property type="protein sequence ID" value="CAG9111131.1"/>
    <property type="molecule type" value="Genomic_DNA"/>
</dbReference>
<evidence type="ECO:0000256" key="8">
    <source>
        <dbReference type="SAM" id="Phobius"/>
    </source>
</evidence>
<dbReference type="GO" id="GO:0005319">
    <property type="term" value="F:lipid transporter activity"/>
    <property type="evidence" value="ECO:0007669"/>
    <property type="project" value="TreeGrafter"/>
</dbReference>
<dbReference type="InterPro" id="IPR027417">
    <property type="entry name" value="P-loop_NTPase"/>
</dbReference>
<keyword evidence="11" id="KW-1185">Reference proteome</keyword>
<dbReference type="InterPro" id="IPR003439">
    <property type="entry name" value="ABC_transporter-like_ATP-bd"/>
</dbReference>
<dbReference type="EMBL" id="CAJFDI010000003">
    <property type="protein sequence ID" value="CAD5222748.1"/>
    <property type="molecule type" value="Genomic_DNA"/>
</dbReference>
<dbReference type="InterPro" id="IPR026082">
    <property type="entry name" value="ABCA"/>
</dbReference>
<evidence type="ECO:0000256" key="7">
    <source>
        <dbReference type="SAM" id="MobiDB-lite"/>
    </source>
</evidence>
<keyword evidence="4" id="KW-0067">ATP-binding</keyword>
<evidence type="ECO:0000256" key="6">
    <source>
        <dbReference type="ARBA" id="ARBA00023136"/>
    </source>
</evidence>
<evidence type="ECO:0000256" key="1">
    <source>
        <dbReference type="ARBA" id="ARBA00004141"/>
    </source>
</evidence>
<protein>
    <submittedName>
        <fullName evidence="10">(pine wood nematode) hypothetical protein</fullName>
    </submittedName>
</protein>
<accession>A0A7I8WGF9</accession>
<feature type="region of interest" description="Disordered" evidence="7">
    <location>
        <begin position="1524"/>
        <end position="1565"/>
    </location>
</feature>
<dbReference type="Gene3D" id="3.40.50.300">
    <property type="entry name" value="P-loop containing nucleotide triphosphate hydrolases"/>
    <property type="match status" value="2"/>
</dbReference>
<feature type="transmembrane region" description="Helical" evidence="8">
    <location>
        <begin position="1096"/>
        <end position="1115"/>
    </location>
</feature>
<dbReference type="InterPro" id="IPR013525">
    <property type="entry name" value="ABC2_TM"/>
</dbReference>
<feature type="transmembrane region" description="Helical" evidence="8">
    <location>
        <begin position="192"/>
        <end position="216"/>
    </location>
</feature>
<dbReference type="SMART" id="SM00382">
    <property type="entry name" value="AAA"/>
    <property type="match status" value="2"/>
</dbReference>
<dbReference type="PROSITE" id="PS00211">
    <property type="entry name" value="ABC_TRANSPORTER_1"/>
    <property type="match status" value="2"/>
</dbReference>
<dbReference type="OrthoDB" id="10255969at2759"/>
<reference evidence="10" key="1">
    <citation type="submission" date="2020-09" db="EMBL/GenBank/DDBJ databases">
        <authorList>
            <person name="Kikuchi T."/>
        </authorList>
    </citation>
    <scope>NUCLEOTIDE SEQUENCE</scope>
    <source>
        <strain evidence="10">Ka4C1</strain>
    </source>
</reference>
<feature type="transmembrane region" description="Helical" evidence="8">
    <location>
        <begin position="991"/>
        <end position="1018"/>
    </location>
</feature>
<keyword evidence="3" id="KW-0547">Nucleotide-binding</keyword>
<organism evidence="10 11">
    <name type="scientific">Bursaphelenchus xylophilus</name>
    <name type="common">Pinewood nematode worm</name>
    <name type="synonym">Aphelenchoides xylophilus</name>
    <dbReference type="NCBI Taxonomy" id="6326"/>
    <lineage>
        <taxon>Eukaryota</taxon>
        <taxon>Metazoa</taxon>
        <taxon>Ecdysozoa</taxon>
        <taxon>Nematoda</taxon>
        <taxon>Chromadorea</taxon>
        <taxon>Rhabditida</taxon>
        <taxon>Tylenchina</taxon>
        <taxon>Tylenchomorpha</taxon>
        <taxon>Aphelenchoidea</taxon>
        <taxon>Aphelenchoididae</taxon>
        <taxon>Bursaphelenchus</taxon>
    </lineage>
</organism>
<feature type="domain" description="ABC transporter" evidence="9">
    <location>
        <begin position="1211"/>
        <end position="1435"/>
    </location>
</feature>
<feature type="transmembrane region" description="Helical" evidence="8">
    <location>
        <begin position="305"/>
        <end position="322"/>
    </location>
</feature>
<dbReference type="InterPro" id="IPR003593">
    <property type="entry name" value="AAA+_ATPase"/>
</dbReference>
<dbReference type="PROSITE" id="PS50893">
    <property type="entry name" value="ABC_TRANSPORTER_2"/>
    <property type="match status" value="2"/>
</dbReference>
<feature type="transmembrane region" description="Helical" evidence="8">
    <location>
        <begin position="370"/>
        <end position="391"/>
    </location>
</feature>
<feature type="domain" description="ABC transporter" evidence="9">
    <location>
        <begin position="443"/>
        <end position="672"/>
    </location>
</feature>
<evidence type="ECO:0000256" key="3">
    <source>
        <dbReference type="ARBA" id="ARBA00022741"/>
    </source>
</evidence>